<sequence length="458" mass="50061">MTGLAAKLRATLLKGLFTAQPRGLVPPRSDGGWHDITPAQPPGYFQLDINVRPETVLSYPSVFSCVSLIYNDIGKLRTRLMELKPSGIWAETTNPAYSPVLRRPNHYQNQIQFKQWWVCSKLVWGNTYALKVRDGRGVVTGLYILDPGLVQPLVAPDGSIFYQLGQDNLSGLQQATVYVPASEIIHDRMNCMFHPLVGVSPLFAASLPASSGLEMLRDSRRFFNQGAKPSGLLVAPGEIDTETARTLATYWNDNFTGPNAGKVAVVGDGLKYEPIRMKASDAQTKEQIALTSEMVAQVFHVPSFKVGGPIPAGQKVGDLNQIYFNDALHSLIEEMELALDEGLALPAGYRTELELDNLLRMDPATQADVLSKLVQGSIKAINEARRDVNLPPLEGGDTVYMQQQDFPLHEVRLNKLPPTGAGAAPADATPPAEAEEISEEDRKALAAYIEKELACDPT</sequence>
<dbReference type="RefSeq" id="WP_157774174.1">
    <property type="nucleotide sequence ID" value="NZ_CP023687.1"/>
</dbReference>
<dbReference type="EMBL" id="CP127363">
    <property type="protein sequence ID" value="WIY47296.1"/>
    <property type="molecule type" value="Genomic_DNA"/>
</dbReference>
<feature type="region of interest" description="Disordered" evidence="1">
    <location>
        <begin position="415"/>
        <end position="440"/>
    </location>
</feature>
<name>A0ABY9AK58_PARCI</name>
<evidence type="ECO:0000313" key="2">
    <source>
        <dbReference type="EMBL" id="WIY47296.1"/>
    </source>
</evidence>
<dbReference type="NCBIfam" id="TIGR01537">
    <property type="entry name" value="portal_HK97"/>
    <property type="match status" value="1"/>
</dbReference>
<feature type="compositionally biased region" description="Low complexity" evidence="1">
    <location>
        <begin position="417"/>
        <end position="432"/>
    </location>
</feature>
<reference evidence="2 3" key="1">
    <citation type="submission" date="2023-06" db="EMBL/GenBank/DDBJ databases">
        <authorList>
            <person name="Ham H."/>
            <person name="Park D.S."/>
        </authorList>
    </citation>
    <scope>NUCLEOTIDE SEQUENCE [LARGE SCALE GENOMIC DNA]</scope>
    <source>
        <strain evidence="2 3">KACC 17005</strain>
    </source>
</reference>
<dbReference type="InterPro" id="IPR006944">
    <property type="entry name" value="Phage/GTA_portal"/>
</dbReference>
<evidence type="ECO:0000256" key="1">
    <source>
        <dbReference type="SAM" id="MobiDB-lite"/>
    </source>
</evidence>
<dbReference type="Proteomes" id="UP001242732">
    <property type="component" value="Chromosome"/>
</dbReference>
<evidence type="ECO:0000313" key="3">
    <source>
        <dbReference type="Proteomes" id="UP001242732"/>
    </source>
</evidence>
<accession>A0ABY9AK58</accession>
<proteinExistence type="predicted"/>
<protein>
    <submittedName>
        <fullName evidence="2">Phage portal protein</fullName>
    </submittedName>
</protein>
<gene>
    <name evidence="2" type="ORF">QRO08_15815</name>
</gene>
<dbReference type="Pfam" id="PF04860">
    <property type="entry name" value="Phage_portal"/>
    <property type="match status" value="1"/>
</dbReference>
<organism evidence="2 3">
    <name type="scientific">Paracidovorax citrulli</name>
    <name type="common">Acidovorax citrulli</name>
    <dbReference type="NCBI Taxonomy" id="80869"/>
    <lineage>
        <taxon>Bacteria</taxon>
        <taxon>Pseudomonadati</taxon>
        <taxon>Pseudomonadota</taxon>
        <taxon>Betaproteobacteria</taxon>
        <taxon>Burkholderiales</taxon>
        <taxon>Comamonadaceae</taxon>
        <taxon>Paracidovorax</taxon>
    </lineage>
</organism>
<dbReference type="InterPro" id="IPR006427">
    <property type="entry name" value="Portal_HK97"/>
</dbReference>
<keyword evidence="3" id="KW-1185">Reference proteome</keyword>